<evidence type="ECO:0000313" key="4">
    <source>
        <dbReference type="EMBL" id="MPM08375.1"/>
    </source>
</evidence>
<dbReference type="GO" id="GO:0030313">
    <property type="term" value="C:cell envelope"/>
    <property type="evidence" value="ECO:0007669"/>
    <property type="project" value="UniProtKB-SubCell"/>
</dbReference>
<comment type="caution">
    <text evidence="4">The sequence shown here is derived from an EMBL/GenBank/DDBJ whole genome shotgun (WGS) entry which is preliminary data.</text>
</comment>
<organism evidence="4">
    <name type="scientific">bioreactor metagenome</name>
    <dbReference type="NCBI Taxonomy" id="1076179"/>
    <lineage>
        <taxon>unclassified sequences</taxon>
        <taxon>metagenomes</taxon>
        <taxon>ecological metagenomes</taxon>
    </lineage>
</organism>
<dbReference type="PANTHER" id="PTHR32347">
    <property type="entry name" value="EFFLUX SYSTEM COMPONENT YKNX-RELATED"/>
    <property type="match status" value="1"/>
</dbReference>
<sequence>MSKKERVSHMKKIVLLLFAALLILTAGCQKNEDAVQAEAQDSAPANTDITAFGEVLYGSESQIVIDFPAQIESIDVEAGDFVTEGTQLITLSIDAYKQTLIELQAKVDIATACAENADYAALQEQISVLKKQITYRQTELNNESSPDLQMLQTALSLAQTEAQQANEDLENYKALLDSGAISESEYFAFSDAADRKNKAVSDIELNLTKTKRALQETIDSLNVSLKTAEVQLSQQKASTQAAQANLDLMKSKTDKPYISGNTVVSDLARGIVKKINVQKGAVLSGAAQTVITVIDADSIYVSAEVPEEFIGEISANSRVYIVPTSDREIKIPAYIVKIPNMAVDVDGDRIINVKVMPDENSPYIKPGFTAEVYFSRADGTP</sequence>
<proteinExistence type="predicted"/>
<evidence type="ECO:0008006" key="5">
    <source>
        <dbReference type="Google" id="ProtNLM"/>
    </source>
</evidence>
<evidence type="ECO:0000256" key="3">
    <source>
        <dbReference type="SAM" id="Coils"/>
    </source>
</evidence>
<dbReference type="PROSITE" id="PS51257">
    <property type="entry name" value="PROKAR_LIPOPROTEIN"/>
    <property type="match status" value="1"/>
</dbReference>
<gene>
    <name evidence="4" type="ORF">SDC9_54687</name>
</gene>
<dbReference type="AlphaFoldDB" id="A0A644WWS6"/>
<protein>
    <recommendedName>
        <fullName evidence="5">RND efflux pump membrane fusion protein barrel-sandwich domain-containing protein</fullName>
    </recommendedName>
</protein>
<keyword evidence="2 3" id="KW-0175">Coiled coil</keyword>
<reference evidence="4" key="1">
    <citation type="submission" date="2019-08" db="EMBL/GenBank/DDBJ databases">
        <authorList>
            <person name="Kucharzyk K."/>
            <person name="Murdoch R.W."/>
            <person name="Higgins S."/>
            <person name="Loffler F."/>
        </authorList>
    </citation>
    <scope>NUCLEOTIDE SEQUENCE</scope>
</reference>
<name>A0A644WWS6_9ZZZZ</name>
<evidence type="ECO:0000256" key="1">
    <source>
        <dbReference type="ARBA" id="ARBA00004196"/>
    </source>
</evidence>
<feature type="coiled-coil region" evidence="3">
    <location>
        <begin position="148"/>
        <end position="175"/>
    </location>
</feature>
<dbReference type="InterPro" id="IPR050465">
    <property type="entry name" value="UPF0194_transport"/>
</dbReference>
<comment type="subcellular location">
    <subcellularLocation>
        <location evidence="1">Cell envelope</location>
    </subcellularLocation>
</comment>
<dbReference type="Gene3D" id="2.40.30.170">
    <property type="match status" value="1"/>
</dbReference>
<evidence type="ECO:0000256" key="2">
    <source>
        <dbReference type="ARBA" id="ARBA00023054"/>
    </source>
</evidence>
<dbReference type="EMBL" id="VSSQ01001443">
    <property type="protein sequence ID" value="MPM08375.1"/>
    <property type="molecule type" value="Genomic_DNA"/>
</dbReference>
<accession>A0A644WWS6</accession>